<proteinExistence type="inferred from homology"/>
<name>A9URW2_MONBE</name>
<evidence type="ECO:0000313" key="5">
    <source>
        <dbReference type="EMBL" id="EDQ91996.1"/>
    </source>
</evidence>
<keyword evidence="6" id="KW-1185">Reference proteome</keyword>
<dbReference type="GO" id="GO:0016757">
    <property type="term" value="F:glycosyltransferase activity"/>
    <property type="evidence" value="ECO:0007669"/>
    <property type="project" value="InterPro"/>
</dbReference>
<feature type="chain" id="PRO_5002744390" description="Exostosin GT47 domain-containing protein" evidence="3">
    <location>
        <begin position="23"/>
        <end position="503"/>
    </location>
</feature>
<accession>A9URW2</accession>
<feature type="signal peptide" evidence="3">
    <location>
        <begin position="1"/>
        <end position="22"/>
    </location>
</feature>
<dbReference type="InterPro" id="IPR004263">
    <property type="entry name" value="Exostosin"/>
</dbReference>
<organism evidence="5 6">
    <name type="scientific">Monosiga brevicollis</name>
    <name type="common">Choanoflagellate</name>
    <dbReference type="NCBI Taxonomy" id="81824"/>
    <lineage>
        <taxon>Eukaryota</taxon>
        <taxon>Choanoflagellata</taxon>
        <taxon>Craspedida</taxon>
        <taxon>Salpingoecidae</taxon>
        <taxon>Monosiga</taxon>
    </lineage>
</organism>
<dbReference type="Pfam" id="PF03016">
    <property type="entry name" value="Exostosin_GT47"/>
    <property type="match status" value="1"/>
</dbReference>
<dbReference type="KEGG" id="mbr:MONBRDRAFT_22722"/>
<dbReference type="PANTHER" id="PTHR11062">
    <property type="entry name" value="EXOSTOSIN HEPARAN SULFATE GLYCOSYLTRANSFERASE -RELATED"/>
    <property type="match status" value="1"/>
</dbReference>
<dbReference type="OMA" id="LMSKYPY"/>
<evidence type="ECO:0000259" key="4">
    <source>
        <dbReference type="Pfam" id="PF03016"/>
    </source>
</evidence>
<dbReference type="InterPro" id="IPR040911">
    <property type="entry name" value="Exostosin_GT47"/>
</dbReference>
<feature type="transmembrane region" description="Helical" evidence="2">
    <location>
        <begin position="12"/>
        <end position="31"/>
    </location>
</feature>
<dbReference type="GeneID" id="5888660"/>
<reference evidence="5 6" key="1">
    <citation type="journal article" date="2008" name="Nature">
        <title>The genome of the choanoflagellate Monosiga brevicollis and the origin of metazoans.</title>
        <authorList>
            <consortium name="JGI Sequencing"/>
            <person name="King N."/>
            <person name="Westbrook M.J."/>
            <person name="Young S.L."/>
            <person name="Kuo A."/>
            <person name="Abedin M."/>
            <person name="Chapman J."/>
            <person name="Fairclough S."/>
            <person name="Hellsten U."/>
            <person name="Isogai Y."/>
            <person name="Letunic I."/>
            <person name="Marr M."/>
            <person name="Pincus D."/>
            <person name="Putnam N."/>
            <person name="Rokas A."/>
            <person name="Wright K.J."/>
            <person name="Zuzow R."/>
            <person name="Dirks W."/>
            <person name="Good M."/>
            <person name="Goodstein D."/>
            <person name="Lemons D."/>
            <person name="Li W."/>
            <person name="Lyons J.B."/>
            <person name="Morris A."/>
            <person name="Nichols S."/>
            <person name="Richter D.J."/>
            <person name="Salamov A."/>
            <person name="Bork P."/>
            <person name="Lim W.A."/>
            <person name="Manning G."/>
            <person name="Miller W.T."/>
            <person name="McGinnis W."/>
            <person name="Shapiro H."/>
            <person name="Tjian R."/>
            <person name="Grigoriev I.V."/>
            <person name="Rokhsar D."/>
        </authorList>
    </citation>
    <scope>NUCLEOTIDE SEQUENCE [LARGE SCALE GENOMIC DNA]</scope>
    <source>
        <strain evidence="6">MX1 / ATCC 50154</strain>
    </source>
</reference>
<dbReference type="eggNOG" id="KOG1021">
    <property type="taxonomic scope" value="Eukaryota"/>
</dbReference>
<keyword evidence="2" id="KW-0812">Transmembrane</keyword>
<keyword evidence="2" id="KW-0472">Membrane</keyword>
<keyword evidence="2" id="KW-1133">Transmembrane helix</keyword>
<feature type="domain" description="Exostosin GT47" evidence="4">
    <location>
        <begin position="197"/>
        <end position="459"/>
    </location>
</feature>
<keyword evidence="3" id="KW-0732">Signal</keyword>
<protein>
    <recommendedName>
        <fullName evidence="4">Exostosin GT47 domain-containing protein</fullName>
    </recommendedName>
</protein>
<dbReference type="RefSeq" id="XP_001743282.1">
    <property type="nucleotide sequence ID" value="XM_001743230.1"/>
</dbReference>
<gene>
    <name evidence="5" type="ORF">MONBRDRAFT_22722</name>
</gene>
<dbReference type="Proteomes" id="UP000001357">
    <property type="component" value="Unassembled WGS sequence"/>
</dbReference>
<sequence length="503" mass="55463">MRASVVGRDCSWLPFALFLVLAAGLWLEISFEHDSAARPTAPRCQPVPRRSIEPVFTNLTVEYNTAPAFTYDVIEGADVEGHDLANVRSNNVELLKQTCNALTECMGFNSNGWLKSKVSSRTPSGARLFVKLPLAAARQDSAAAHLGAGRAQVERLTHVLQPNINLTSLQEQALRQLRIFTYPVHLGSMPRAPDDYKYGVERRLPQVLASSPYAVQQPEEATHFLIPFQCTAHRYTVADRAGGQNAAEAGLASWIASISAAYPYWNRSAGANHFYVCSHDMGSSAVAQLSRAAQQNLIGLVNTADRRDGFFNVHRDLATAPHIGDGCDTCLQGGTRLSVTREAWAGTPRNRLAFMAGNLQRGPVRPRLRQFFDGDPDFLLVDGTLAAAHYRQALAESEFCLVVRGFRVWTPRLMDAVWSGCIPVIIADGYELPFSSLLHWPSFAVFVPEHDVPRLKDILLAKLSQAPLLRANLLAASQYLTYHSNWVPLDAFDILMLQLAARS</sequence>
<dbReference type="PANTHER" id="PTHR11062:SF281">
    <property type="entry name" value="EXOSTOSIN-LIKE 2"/>
    <property type="match status" value="1"/>
</dbReference>
<evidence type="ECO:0000313" key="6">
    <source>
        <dbReference type="Proteomes" id="UP000001357"/>
    </source>
</evidence>
<dbReference type="EMBL" id="CH991544">
    <property type="protein sequence ID" value="EDQ91996.1"/>
    <property type="molecule type" value="Genomic_DNA"/>
</dbReference>
<dbReference type="AlphaFoldDB" id="A9URW2"/>
<comment type="similarity">
    <text evidence="1">Belongs to the glycosyltransferase 47 family.</text>
</comment>
<evidence type="ECO:0000256" key="2">
    <source>
        <dbReference type="SAM" id="Phobius"/>
    </source>
</evidence>
<evidence type="ECO:0000256" key="1">
    <source>
        <dbReference type="ARBA" id="ARBA00010271"/>
    </source>
</evidence>
<evidence type="ECO:0000256" key="3">
    <source>
        <dbReference type="SAM" id="SignalP"/>
    </source>
</evidence>
<dbReference type="InParanoid" id="A9URW2"/>